<evidence type="ECO:0000256" key="1">
    <source>
        <dbReference type="ARBA" id="ARBA00006093"/>
    </source>
</evidence>
<keyword evidence="8" id="KW-1185">Reference proteome</keyword>
<evidence type="ECO:0000256" key="4">
    <source>
        <dbReference type="ARBA" id="ARBA00045732"/>
    </source>
</evidence>
<dbReference type="InterPro" id="IPR036612">
    <property type="entry name" value="KH_dom_type_1_sf"/>
</dbReference>
<dbReference type="AlphaFoldDB" id="T1JFU2"/>
<dbReference type="CDD" id="cd22386">
    <property type="entry name" value="KH-I_KHDC4_rpt2"/>
    <property type="match status" value="1"/>
</dbReference>
<dbReference type="HOGENOM" id="CLU_504654_0_0_1"/>
<evidence type="ECO:0000313" key="8">
    <source>
        <dbReference type="Proteomes" id="UP000014500"/>
    </source>
</evidence>
<dbReference type="Gene3D" id="3.30.1370.10">
    <property type="entry name" value="K Homology domain, type 1"/>
    <property type="match status" value="1"/>
</dbReference>
<dbReference type="EMBL" id="JH432185">
    <property type="status" value="NOT_ANNOTATED_CDS"/>
    <property type="molecule type" value="Genomic_DNA"/>
</dbReference>
<proteinExistence type="inferred from homology"/>
<evidence type="ECO:0000259" key="6">
    <source>
        <dbReference type="SMART" id="SM00322"/>
    </source>
</evidence>
<dbReference type="EnsemblMetazoa" id="SMAR012707-RA">
    <property type="protein sequence ID" value="SMAR012707-PA"/>
    <property type="gene ID" value="SMAR012707"/>
</dbReference>
<dbReference type="SMART" id="SM00322">
    <property type="entry name" value="KH"/>
    <property type="match status" value="1"/>
</dbReference>
<dbReference type="GO" id="GO:0003723">
    <property type="term" value="F:RNA binding"/>
    <property type="evidence" value="ECO:0007669"/>
    <property type="project" value="UniProtKB-UniRule"/>
</dbReference>
<reference evidence="8" key="1">
    <citation type="submission" date="2011-05" db="EMBL/GenBank/DDBJ databases">
        <authorList>
            <person name="Richards S.R."/>
            <person name="Qu J."/>
            <person name="Jiang H."/>
            <person name="Jhangiani S.N."/>
            <person name="Agravi P."/>
            <person name="Goodspeed R."/>
            <person name="Gross S."/>
            <person name="Mandapat C."/>
            <person name="Jackson L."/>
            <person name="Mathew T."/>
            <person name="Pu L."/>
            <person name="Thornton R."/>
            <person name="Saada N."/>
            <person name="Wilczek-Boney K.B."/>
            <person name="Lee S."/>
            <person name="Kovar C."/>
            <person name="Wu Y."/>
            <person name="Scherer S.E."/>
            <person name="Worley K.C."/>
            <person name="Muzny D.M."/>
            <person name="Gibbs R."/>
        </authorList>
    </citation>
    <scope>NUCLEOTIDE SEQUENCE</scope>
    <source>
        <strain evidence="8">Brora</strain>
    </source>
</reference>
<dbReference type="InterPro" id="IPR055256">
    <property type="entry name" value="KH_1_KHDC4/BBP-like"/>
</dbReference>
<accession>T1JFU2</accession>
<feature type="domain" description="K Homology" evidence="6">
    <location>
        <begin position="153"/>
        <end position="230"/>
    </location>
</feature>
<dbReference type="PANTHER" id="PTHR15744">
    <property type="entry name" value="BLOM7"/>
    <property type="match status" value="1"/>
</dbReference>
<evidence type="ECO:0000256" key="2">
    <source>
        <dbReference type="ARBA" id="ARBA00017795"/>
    </source>
</evidence>
<evidence type="ECO:0000256" key="3">
    <source>
        <dbReference type="ARBA" id="ARBA00030267"/>
    </source>
</evidence>
<reference evidence="7" key="2">
    <citation type="submission" date="2015-02" db="UniProtKB">
        <authorList>
            <consortium name="EnsemblMetazoa"/>
        </authorList>
    </citation>
    <scope>IDENTIFICATION</scope>
</reference>
<comment type="similarity">
    <text evidence="1">Belongs to the KHDC4 family.</text>
</comment>
<comment type="function">
    <text evidence="4">RNA-binding protein involved in pre-mRNA splicing. Interacts with the PRP19C/Prp19 complex/NTC/Nineteen complex which is part of the spliceosome. Involved in regulating splice site selection. Binds preferentially RNA with A/C rich sequences and poly-C stretches.</text>
</comment>
<evidence type="ECO:0000256" key="5">
    <source>
        <dbReference type="PROSITE-ProRule" id="PRU00117"/>
    </source>
</evidence>
<dbReference type="eggNOG" id="KOG1960">
    <property type="taxonomic scope" value="Eukaryota"/>
</dbReference>
<dbReference type="PROSITE" id="PS50084">
    <property type="entry name" value="KH_TYPE_1"/>
    <property type="match status" value="1"/>
</dbReference>
<dbReference type="Pfam" id="PF22675">
    <property type="entry name" value="KH-I_KHDC4-BBP"/>
    <property type="match status" value="1"/>
</dbReference>
<protein>
    <recommendedName>
        <fullName evidence="2">KH homology domain-containing protein 4</fullName>
    </recommendedName>
    <alternativeName>
        <fullName evidence="3">Brings lots of money 7</fullName>
    </alternativeName>
</protein>
<name>T1JFU2_STRMM</name>
<dbReference type="Proteomes" id="UP000014500">
    <property type="component" value="Unassembled WGS sequence"/>
</dbReference>
<dbReference type="InterPro" id="IPR004087">
    <property type="entry name" value="KH_dom"/>
</dbReference>
<dbReference type="FunFam" id="3.30.1370.10:FF:000037">
    <property type="entry name" value="KH domain protein"/>
    <property type="match status" value="1"/>
</dbReference>
<dbReference type="STRING" id="126957.T1JFU2"/>
<organism evidence="7 8">
    <name type="scientific">Strigamia maritima</name>
    <name type="common">European centipede</name>
    <name type="synonym">Geophilus maritimus</name>
    <dbReference type="NCBI Taxonomy" id="126957"/>
    <lineage>
        <taxon>Eukaryota</taxon>
        <taxon>Metazoa</taxon>
        <taxon>Ecdysozoa</taxon>
        <taxon>Arthropoda</taxon>
        <taxon>Myriapoda</taxon>
        <taxon>Chilopoda</taxon>
        <taxon>Pleurostigmophora</taxon>
        <taxon>Geophilomorpha</taxon>
        <taxon>Linotaeniidae</taxon>
        <taxon>Strigamia</taxon>
    </lineage>
</organism>
<dbReference type="PANTHER" id="PTHR15744:SF0">
    <property type="entry name" value="KH HOMOLOGY DOMAIN-CONTAINING PROTEIN 4"/>
    <property type="match status" value="1"/>
</dbReference>
<evidence type="ECO:0000313" key="7">
    <source>
        <dbReference type="EnsemblMetazoa" id="SMAR012707-PA"/>
    </source>
</evidence>
<dbReference type="SUPFAM" id="SSF54791">
    <property type="entry name" value="Eukaryotic type KH-domain (KH-domain type I)"/>
    <property type="match status" value="1"/>
</dbReference>
<sequence length="540" mass="58482">MNSANNKSSSEFLAAIEAAAKINAILIAKGKLKLPATASRPKVVGTTKASGDLFTAEVEINDAPISARNIERPLYLHVQASNREAVDLAVQRIREIIQQHVKTVPSSGAKIATTTCTNTVVTISPPPLMSINTSMVHAGQLQFVQDKVFIGLEHIPESFGVRDKILGPGGSYLQHVRTETGATVTLRGKGSGLIDPISGREAFEPFHVHIIHSKPEGLQAAKELVLNLIQTVQQEYNQWQQQTLAAAFAVQARTVPVSLHGTVTTSIPNLLTHFTVPVTTLSTTMPNLTANYGQIAFNDGSANLMAHTYAVSALDPHPSTTILSTQPTASVVSPNSYALTQPLVTSTVQLVQQQQQQQPTSLSQVVSQAPQAALVLGNQQQTALLHQRSTTEYMASQIHHTNQLINAANATSYATTVASNPTVAYLPKETFMHQTPSANLLSQSMLSSPQQHLATGYQYQLSAHQSVANSLNLSTAYPTYRQAEQTHKRHFSEEPCRKDEENRLLLGYQHQKSMHLAGLVSGDYLNKQGGATEFVTFKIN</sequence>
<dbReference type="InterPro" id="IPR031121">
    <property type="entry name" value="RIK/BLOM7"/>
</dbReference>
<keyword evidence="5" id="KW-0694">RNA-binding</keyword>
<dbReference type="GO" id="GO:0005634">
    <property type="term" value="C:nucleus"/>
    <property type="evidence" value="ECO:0007669"/>
    <property type="project" value="InterPro"/>
</dbReference>
<dbReference type="InterPro" id="IPR047889">
    <property type="entry name" value="KHDC4_KH-I_second"/>
</dbReference>